<evidence type="ECO:0000256" key="3">
    <source>
        <dbReference type="ARBA" id="ARBA00022448"/>
    </source>
</evidence>
<feature type="compositionally biased region" description="Pro residues" evidence="10">
    <location>
        <begin position="96"/>
        <end position="124"/>
    </location>
</feature>
<keyword evidence="4" id="KW-1003">Cell membrane</keyword>
<evidence type="ECO:0000256" key="9">
    <source>
        <dbReference type="ARBA" id="ARBA00023136"/>
    </source>
</evidence>
<evidence type="ECO:0000256" key="8">
    <source>
        <dbReference type="ARBA" id="ARBA00022989"/>
    </source>
</evidence>
<keyword evidence="14" id="KW-1185">Reference proteome</keyword>
<evidence type="ECO:0000259" key="12">
    <source>
        <dbReference type="PROSITE" id="PS52015"/>
    </source>
</evidence>
<dbReference type="EMBL" id="JABBGM010000005">
    <property type="protein sequence ID" value="NML94714.1"/>
    <property type="molecule type" value="Genomic_DNA"/>
</dbReference>
<keyword evidence="6 11" id="KW-0812">Transmembrane</keyword>
<dbReference type="Pfam" id="PF03544">
    <property type="entry name" value="TonB_C"/>
    <property type="match status" value="1"/>
</dbReference>
<evidence type="ECO:0000256" key="5">
    <source>
        <dbReference type="ARBA" id="ARBA00022519"/>
    </source>
</evidence>
<dbReference type="PANTHER" id="PTHR33446">
    <property type="entry name" value="PROTEIN TONB-RELATED"/>
    <property type="match status" value="1"/>
</dbReference>
<feature type="compositionally biased region" description="Polar residues" evidence="10">
    <location>
        <begin position="195"/>
        <end position="210"/>
    </location>
</feature>
<dbReference type="RefSeq" id="WP_169493968.1">
    <property type="nucleotide sequence ID" value="NZ_AP029021.1"/>
</dbReference>
<feature type="region of interest" description="Disordered" evidence="10">
    <location>
        <begin position="192"/>
        <end position="217"/>
    </location>
</feature>
<feature type="compositionally biased region" description="Polar residues" evidence="10">
    <location>
        <begin position="163"/>
        <end position="175"/>
    </location>
</feature>
<keyword evidence="3" id="KW-0813">Transport</keyword>
<dbReference type="Proteomes" id="UP000583556">
    <property type="component" value="Unassembled WGS sequence"/>
</dbReference>
<keyword evidence="5" id="KW-0997">Cell inner membrane</keyword>
<sequence length="217" mass="22791">MAYADQQMSGNKITALIVVALLHVVVGYALVTGLAYSAFKKIKEVTTAVKIDPEKTPPPPPPPPPKDAPPPPPIVAPPPPVSFNTPVVNQVETVATPPPPAPPVVVLPPPPAAPPPAPPPPTPGTPKGRPGEWVTTNDYPSRALREEREGVTGFKLDYDATGKPTNCTIVRSSGSPDLDEATCSKLMSRARFKPGTQNGQPVGASYSSSVRWVIPKD</sequence>
<dbReference type="SUPFAM" id="SSF74653">
    <property type="entry name" value="TolA/TonB C-terminal domain"/>
    <property type="match status" value="1"/>
</dbReference>
<organism evidence="13 14">
    <name type="scientific">Novosphingobium olei</name>
    <dbReference type="NCBI Taxonomy" id="2728851"/>
    <lineage>
        <taxon>Bacteria</taxon>
        <taxon>Pseudomonadati</taxon>
        <taxon>Pseudomonadota</taxon>
        <taxon>Alphaproteobacteria</taxon>
        <taxon>Sphingomonadales</taxon>
        <taxon>Sphingomonadaceae</taxon>
        <taxon>Novosphingobium</taxon>
    </lineage>
</organism>
<feature type="domain" description="TonB C-terminal" evidence="12">
    <location>
        <begin position="124"/>
        <end position="217"/>
    </location>
</feature>
<evidence type="ECO:0000256" key="4">
    <source>
        <dbReference type="ARBA" id="ARBA00022475"/>
    </source>
</evidence>
<dbReference type="AlphaFoldDB" id="A0A7Y0BQK9"/>
<protein>
    <submittedName>
        <fullName evidence="13">Energy transducer TonB</fullName>
    </submittedName>
</protein>
<dbReference type="InterPro" id="IPR006260">
    <property type="entry name" value="TonB/TolA_C"/>
</dbReference>
<comment type="caution">
    <text evidence="13">The sequence shown here is derived from an EMBL/GenBank/DDBJ whole genome shotgun (WGS) entry which is preliminary data.</text>
</comment>
<evidence type="ECO:0000313" key="14">
    <source>
        <dbReference type="Proteomes" id="UP000583556"/>
    </source>
</evidence>
<evidence type="ECO:0000256" key="7">
    <source>
        <dbReference type="ARBA" id="ARBA00022927"/>
    </source>
</evidence>
<evidence type="ECO:0000256" key="10">
    <source>
        <dbReference type="SAM" id="MobiDB-lite"/>
    </source>
</evidence>
<comment type="similarity">
    <text evidence="2">Belongs to the TonB family.</text>
</comment>
<dbReference type="InterPro" id="IPR051045">
    <property type="entry name" value="TonB-dependent_transducer"/>
</dbReference>
<reference evidence="13 14" key="1">
    <citation type="submission" date="2020-04" db="EMBL/GenBank/DDBJ databases">
        <title>Novosphingobium sp. TW-4 isolated from soil.</title>
        <authorList>
            <person name="Dahal R.H."/>
            <person name="Chaudhary D.K."/>
        </authorList>
    </citation>
    <scope>NUCLEOTIDE SEQUENCE [LARGE SCALE GENOMIC DNA]</scope>
    <source>
        <strain evidence="13 14">TW-4</strain>
    </source>
</reference>
<dbReference type="GO" id="GO:0031992">
    <property type="term" value="F:energy transducer activity"/>
    <property type="evidence" value="ECO:0007669"/>
    <property type="project" value="TreeGrafter"/>
</dbReference>
<dbReference type="PROSITE" id="PS52015">
    <property type="entry name" value="TONB_CTD"/>
    <property type="match status" value="1"/>
</dbReference>
<dbReference type="NCBIfam" id="TIGR01352">
    <property type="entry name" value="tonB_Cterm"/>
    <property type="match status" value="1"/>
</dbReference>
<feature type="region of interest" description="Disordered" evidence="10">
    <location>
        <begin position="160"/>
        <end position="179"/>
    </location>
</feature>
<evidence type="ECO:0000256" key="1">
    <source>
        <dbReference type="ARBA" id="ARBA00004383"/>
    </source>
</evidence>
<accession>A0A7Y0BQK9</accession>
<comment type="subcellular location">
    <subcellularLocation>
        <location evidence="1">Cell inner membrane</location>
        <topology evidence="1">Single-pass membrane protein</topology>
        <orientation evidence="1">Periplasmic side</orientation>
    </subcellularLocation>
</comment>
<keyword evidence="8 11" id="KW-1133">Transmembrane helix</keyword>
<evidence type="ECO:0000256" key="6">
    <source>
        <dbReference type="ARBA" id="ARBA00022692"/>
    </source>
</evidence>
<feature type="compositionally biased region" description="Polar residues" evidence="10">
    <location>
        <begin position="82"/>
        <end position="92"/>
    </location>
</feature>
<feature type="compositionally biased region" description="Pro residues" evidence="10">
    <location>
        <begin position="56"/>
        <end position="81"/>
    </location>
</feature>
<keyword evidence="9 11" id="KW-0472">Membrane</keyword>
<dbReference type="GO" id="GO:0055085">
    <property type="term" value="P:transmembrane transport"/>
    <property type="evidence" value="ECO:0007669"/>
    <property type="project" value="InterPro"/>
</dbReference>
<feature type="region of interest" description="Disordered" evidence="10">
    <location>
        <begin position="50"/>
        <end position="140"/>
    </location>
</feature>
<evidence type="ECO:0000256" key="11">
    <source>
        <dbReference type="SAM" id="Phobius"/>
    </source>
</evidence>
<feature type="transmembrane region" description="Helical" evidence="11">
    <location>
        <begin position="13"/>
        <end position="36"/>
    </location>
</feature>
<name>A0A7Y0BQK9_9SPHN</name>
<evidence type="ECO:0000256" key="2">
    <source>
        <dbReference type="ARBA" id="ARBA00006555"/>
    </source>
</evidence>
<dbReference type="GO" id="GO:0015031">
    <property type="term" value="P:protein transport"/>
    <property type="evidence" value="ECO:0007669"/>
    <property type="project" value="UniProtKB-KW"/>
</dbReference>
<dbReference type="Gene3D" id="3.30.1150.10">
    <property type="match status" value="1"/>
</dbReference>
<keyword evidence="7" id="KW-0653">Protein transport</keyword>
<dbReference type="PANTHER" id="PTHR33446:SF2">
    <property type="entry name" value="PROTEIN TONB"/>
    <property type="match status" value="1"/>
</dbReference>
<dbReference type="GO" id="GO:0098797">
    <property type="term" value="C:plasma membrane protein complex"/>
    <property type="evidence" value="ECO:0007669"/>
    <property type="project" value="TreeGrafter"/>
</dbReference>
<proteinExistence type="inferred from homology"/>
<evidence type="ECO:0000313" key="13">
    <source>
        <dbReference type="EMBL" id="NML94714.1"/>
    </source>
</evidence>
<dbReference type="InterPro" id="IPR037682">
    <property type="entry name" value="TonB_C"/>
</dbReference>
<gene>
    <name evidence="13" type="ORF">HHL27_13650</name>
</gene>